<dbReference type="CDD" id="cd02440">
    <property type="entry name" value="AdoMet_MTases"/>
    <property type="match status" value="1"/>
</dbReference>
<proteinExistence type="inferred from homology"/>
<dbReference type="PANTHER" id="PTHR11265">
    <property type="entry name" value="S-ADENOSYL-METHYLTRANSFERASE MRAW"/>
    <property type="match status" value="1"/>
</dbReference>
<accession>G9WVY4</accession>
<dbReference type="RefSeq" id="WP_009536879.1">
    <property type="nucleotide sequence ID" value="NZ_JH414505.1"/>
</dbReference>
<dbReference type="PIRSF" id="PIRSF004486">
    <property type="entry name" value="MraW"/>
    <property type="match status" value="1"/>
</dbReference>
<keyword evidence="8" id="KW-0175">Coiled coil</keyword>
<dbReference type="InterPro" id="IPR002903">
    <property type="entry name" value="RsmH"/>
</dbReference>
<dbReference type="EC" id="2.1.1.199" evidence="7"/>
<organism evidence="9 10">
    <name type="scientific">Oribacterium asaccharolyticum ACB7</name>
    <dbReference type="NCBI Taxonomy" id="796944"/>
    <lineage>
        <taxon>Bacteria</taxon>
        <taxon>Bacillati</taxon>
        <taxon>Bacillota</taxon>
        <taxon>Clostridia</taxon>
        <taxon>Lachnospirales</taxon>
        <taxon>Lachnospiraceae</taxon>
        <taxon>Oribacterium</taxon>
    </lineage>
</organism>
<feature type="binding site" evidence="7">
    <location>
        <position position="101"/>
    </location>
    <ligand>
        <name>S-adenosyl-L-methionine</name>
        <dbReference type="ChEBI" id="CHEBI:59789"/>
    </ligand>
</feature>
<keyword evidence="5 7" id="KW-0808">Transferase</keyword>
<feature type="coiled-coil region" evidence="8">
    <location>
        <begin position="52"/>
        <end position="79"/>
    </location>
</feature>
<evidence type="ECO:0000256" key="5">
    <source>
        <dbReference type="ARBA" id="ARBA00022679"/>
    </source>
</evidence>
<evidence type="ECO:0000256" key="2">
    <source>
        <dbReference type="ARBA" id="ARBA00022490"/>
    </source>
</evidence>
<keyword evidence="6 7" id="KW-0949">S-adenosyl-L-methionine</keyword>
<dbReference type="GO" id="GO:0071424">
    <property type="term" value="F:rRNA (cytosine-N4-)-methyltransferase activity"/>
    <property type="evidence" value="ECO:0007669"/>
    <property type="project" value="UniProtKB-UniRule"/>
</dbReference>
<evidence type="ECO:0000256" key="3">
    <source>
        <dbReference type="ARBA" id="ARBA00022552"/>
    </source>
</evidence>
<evidence type="ECO:0000256" key="8">
    <source>
        <dbReference type="SAM" id="Coils"/>
    </source>
</evidence>
<dbReference type="InterPro" id="IPR023397">
    <property type="entry name" value="SAM-dep_MeTrfase_MraW_recog"/>
</dbReference>
<dbReference type="EMBL" id="AFZD01000018">
    <property type="protein sequence ID" value="EHL10921.1"/>
    <property type="molecule type" value="Genomic_DNA"/>
</dbReference>
<keyword evidence="2 7" id="KW-0963">Cytoplasm</keyword>
<feature type="binding site" evidence="7">
    <location>
        <position position="108"/>
    </location>
    <ligand>
        <name>S-adenosyl-L-methionine</name>
        <dbReference type="ChEBI" id="CHEBI:59789"/>
    </ligand>
</feature>
<dbReference type="GO" id="GO:0070475">
    <property type="term" value="P:rRNA base methylation"/>
    <property type="evidence" value="ECO:0007669"/>
    <property type="project" value="UniProtKB-UniRule"/>
</dbReference>
<keyword evidence="4 7" id="KW-0489">Methyltransferase</keyword>
<gene>
    <name evidence="7" type="primary">rsmH</name>
    <name evidence="9" type="ORF">HMPREF9624_01068</name>
</gene>
<dbReference type="InterPro" id="IPR029063">
    <property type="entry name" value="SAM-dependent_MTases_sf"/>
</dbReference>
<dbReference type="FunFam" id="1.10.150.170:FF:000001">
    <property type="entry name" value="Ribosomal RNA small subunit methyltransferase H"/>
    <property type="match status" value="1"/>
</dbReference>
<dbReference type="NCBIfam" id="TIGR00006">
    <property type="entry name" value="16S rRNA (cytosine(1402)-N(4))-methyltransferase RsmH"/>
    <property type="match status" value="1"/>
</dbReference>
<feature type="binding site" evidence="7">
    <location>
        <begin position="33"/>
        <end position="35"/>
    </location>
    <ligand>
        <name>S-adenosyl-L-methionine</name>
        <dbReference type="ChEBI" id="CHEBI:59789"/>
    </ligand>
</feature>
<comment type="similarity">
    <text evidence="1 7">Belongs to the methyltransferase superfamily. RsmH family.</text>
</comment>
<comment type="caution">
    <text evidence="9">The sequence shown here is derived from an EMBL/GenBank/DDBJ whole genome shotgun (WGS) entry which is preliminary data.</text>
</comment>
<dbReference type="PATRIC" id="fig|796944.3.peg.1801"/>
<dbReference type="PANTHER" id="PTHR11265:SF0">
    <property type="entry name" value="12S RRNA N4-METHYLCYTIDINE METHYLTRANSFERASE"/>
    <property type="match status" value="1"/>
</dbReference>
<reference evidence="9 10" key="1">
    <citation type="submission" date="2011-08" db="EMBL/GenBank/DDBJ databases">
        <title>The Genome Sequence of Oribacterium sp. ACB7.</title>
        <authorList>
            <consortium name="The Broad Institute Genome Sequencing Platform"/>
            <person name="Earl A."/>
            <person name="Ward D."/>
            <person name="Feldgarden M."/>
            <person name="Gevers D."/>
            <person name="Sizova M."/>
            <person name="Hazen A."/>
            <person name="Epstein S."/>
            <person name="Young S.K."/>
            <person name="Zeng Q."/>
            <person name="Gargeya S."/>
            <person name="Fitzgerald M."/>
            <person name="Haas B."/>
            <person name="Abouelleil A."/>
            <person name="Alvarado L."/>
            <person name="Arachchi H.M."/>
            <person name="Berlin A."/>
            <person name="Brown A."/>
            <person name="Chapman S.B."/>
            <person name="Chen Z."/>
            <person name="Dunbar C."/>
            <person name="Freedman E."/>
            <person name="Gearin G."/>
            <person name="Gellesch M."/>
            <person name="Goldberg J."/>
            <person name="Griggs A."/>
            <person name="Gujja S."/>
            <person name="Heiman D."/>
            <person name="Howarth C."/>
            <person name="Larson L."/>
            <person name="Lui A."/>
            <person name="MacDonald P.J.P."/>
            <person name="Montmayeur A."/>
            <person name="Murphy C."/>
            <person name="Neiman D."/>
            <person name="Pearson M."/>
            <person name="Priest M."/>
            <person name="Roberts A."/>
            <person name="Saif S."/>
            <person name="Shea T."/>
            <person name="Shenoy N."/>
            <person name="Sisk P."/>
            <person name="Stolte C."/>
            <person name="Sykes S."/>
            <person name="Wortman J."/>
            <person name="Nusbaum C."/>
            <person name="Birren B."/>
        </authorList>
    </citation>
    <scope>NUCLEOTIDE SEQUENCE [LARGE SCALE GENOMIC DNA]</scope>
    <source>
        <strain evidence="9 10">ACB7</strain>
    </source>
</reference>
<dbReference type="HOGENOM" id="CLU_038422_2_0_9"/>
<keyword evidence="3 7" id="KW-0698">rRNA processing</keyword>
<dbReference type="Gene3D" id="1.10.150.170">
    <property type="entry name" value="Putative methyltransferase TM0872, insert domain"/>
    <property type="match status" value="1"/>
</dbReference>
<dbReference type="GO" id="GO:0005737">
    <property type="term" value="C:cytoplasm"/>
    <property type="evidence" value="ECO:0007669"/>
    <property type="project" value="UniProtKB-SubCell"/>
</dbReference>
<dbReference type="SUPFAM" id="SSF81799">
    <property type="entry name" value="Putative methyltransferase TM0872, insert domain"/>
    <property type="match status" value="1"/>
</dbReference>
<dbReference type="Gene3D" id="3.40.50.150">
    <property type="entry name" value="Vaccinia Virus protein VP39"/>
    <property type="match status" value="1"/>
</dbReference>
<evidence type="ECO:0000256" key="7">
    <source>
        <dbReference type="HAMAP-Rule" id="MF_01007"/>
    </source>
</evidence>
<dbReference type="HAMAP" id="MF_01007">
    <property type="entry name" value="16SrRNA_methyltr_H"/>
    <property type="match status" value="1"/>
</dbReference>
<comment type="catalytic activity">
    <reaction evidence="7">
        <text>cytidine(1402) in 16S rRNA + S-adenosyl-L-methionine = N(4)-methylcytidine(1402) in 16S rRNA + S-adenosyl-L-homocysteine + H(+)</text>
        <dbReference type="Rhea" id="RHEA:42928"/>
        <dbReference type="Rhea" id="RHEA-COMP:10286"/>
        <dbReference type="Rhea" id="RHEA-COMP:10287"/>
        <dbReference type="ChEBI" id="CHEBI:15378"/>
        <dbReference type="ChEBI" id="CHEBI:57856"/>
        <dbReference type="ChEBI" id="CHEBI:59789"/>
        <dbReference type="ChEBI" id="CHEBI:74506"/>
        <dbReference type="ChEBI" id="CHEBI:82748"/>
        <dbReference type="EC" id="2.1.1.199"/>
    </reaction>
</comment>
<protein>
    <recommendedName>
        <fullName evidence="7">Ribosomal RNA small subunit methyltransferase H</fullName>
        <ecNumber evidence="7">2.1.1.199</ecNumber>
    </recommendedName>
    <alternativeName>
        <fullName evidence="7">16S rRNA m(4)C1402 methyltransferase</fullName>
    </alternativeName>
    <alternativeName>
        <fullName evidence="7">rRNA (cytosine-N(4)-)-methyltransferase RsmH</fullName>
    </alternativeName>
</protein>
<evidence type="ECO:0000256" key="4">
    <source>
        <dbReference type="ARBA" id="ARBA00022603"/>
    </source>
</evidence>
<evidence type="ECO:0000313" key="9">
    <source>
        <dbReference type="EMBL" id="EHL10921.1"/>
    </source>
</evidence>
<dbReference type="SUPFAM" id="SSF53335">
    <property type="entry name" value="S-adenosyl-L-methionine-dependent methyltransferases"/>
    <property type="match status" value="1"/>
</dbReference>
<evidence type="ECO:0000313" key="10">
    <source>
        <dbReference type="Proteomes" id="UP000003527"/>
    </source>
</evidence>
<feature type="binding site" evidence="7">
    <location>
        <position position="80"/>
    </location>
    <ligand>
        <name>S-adenosyl-L-methionine</name>
        <dbReference type="ChEBI" id="CHEBI:59789"/>
    </ligand>
</feature>
<keyword evidence="10" id="KW-1185">Reference proteome</keyword>
<name>G9WVY4_9FIRM</name>
<dbReference type="Proteomes" id="UP000003527">
    <property type="component" value="Unassembled WGS sequence"/>
</dbReference>
<dbReference type="AlphaFoldDB" id="G9WVY4"/>
<comment type="subcellular location">
    <subcellularLocation>
        <location evidence="7">Cytoplasm</location>
    </subcellularLocation>
</comment>
<evidence type="ECO:0000256" key="6">
    <source>
        <dbReference type="ARBA" id="ARBA00022691"/>
    </source>
</evidence>
<feature type="binding site" evidence="7">
    <location>
        <position position="53"/>
    </location>
    <ligand>
        <name>S-adenosyl-L-methionine</name>
        <dbReference type="ChEBI" id="CHEBI:59789"/>
    </ligand>
</feature>
<sequence>MEFQHKSILLNECMEGLSIKADGIYVDGTLGGGGHSFHIAQRLSDKGRLIGIDQDEDAIEAATKRLAQFKQRVTIVRDNYEHFQEILSTLSIPAVDGILLDLGVSSYQFDEADRGFSYRFDAPLDMRMDKRQDFTAKDLINSYSEAELYHIIRDYGEDKFAKNIAKHIVLERAKKPIETTFELSEVISHAIPMKMRVQGGHPAKKTFQAIRIALNRELEVLEESLDGMIKALKPGGRLCIITFHSLEDRIVKRAFRTAEDPCICPKDFPICICGRKSLGKVISKKAILPSDLEREENPRSKSAKLRIFERGE</sequence>
<dbReference type="Pfam" id="PF01795">
    <property type="entry name" value="Methyltransf_5"/>
    <property type="match status" value="1"/>
</dbReference>
<evidence type="ECO:0000256" key="1">
    <source>
        <dbReference type="ARBA" id="ARBA00010396"/>
    </source>
</evidence>
<comment type="function">
    <text evidence="7">Specifically methylates the N4 position of cytidine in position 1402 (C1402) of 16S rRNA.</text>
</comment>